<dbReference type="EMBL" id="CP108135">
    <property type="protein sequence ID" value="WTP69348.1"/>
    <property type="molecule type" value="Genomic_DNA"/>
</dbReference>
<organism evidence="1 2">
    <name type="scientific">[Kitasatospora] papulosa</name>
    <dbReference type="NCBI Taxonomy" id="1464011"/>
    <lineage>
        <taxon>Bacteria</taxon>
        <taxon>Bacillati</taxon>
        <taxon>Actinomycetota</taxon>
        <taxon>Actinomycetes</taxon>
        <taxon>Kitasatosporales</taxon>
        <taxon>Streptomycetaceae</taxon>
        <taxon>Streptomyces</taxon>
    </lineage>
</organism>
<dbReference type="RefSeq" id="WP_406188966.1">
    <property type="nucleotide sequence ID" value="NZ_CP108135.1"/>
</dbReference>
<accession>A0ABZ1KEE9</accession>
<protein>
    <submittedName>
        <fullName evidence="1">Uncharacterized protein</fullName>
    </submittedName>
</protein>
<keyword evidence="2" id="KW-1185">Reference proteome</keyword>
<proteinExistence type="predicted"/>
<gene>
    <name evidence="1" type="ORF">OG560_29575</name>
</gene>
<evidence type="ECO:0000313" key="1">
    <source>
        <dbReference type="EMBL" id="WTP69348.1"/>
    </source>
</evidence>
<dbReference type="Proteomes" id="UP001622496">
    <property type="component" value="Chromosome"/>
</dbReference>
<name>A0ABZ1KEE9_9ACTN</name>
<reference evidence="1 2" key="1">
    <citation type="submission" date="2022-10" db="EMBL/GenBank/DDBJ databases">
        <title>The complete genomes of actinobacterial strains from the NBC collection.</title>
        <authorList>
            <person name="Joergensen T.S."/>
            <person name="Alvarez Arevalo M."/>
            <person name="Sterndorff E.B."/>
            <person name="Faurdal D."/>
            <person name="Vuksanovic O."/>
            <person name="Mourched A.-S."/>
            <person name="Charusanti P."/>
            <person name="Shaw S."/>
            <person name="Blin K."/>
            <person name="Weber T."/>
        </authorList>
    </citation>
    <scope>NUCLEOTIDE SEQUENCE [LARGE SCALE GENOMIC DNA]</scope>
    <source>
        <strain evidence="1 2">NBC_00185</strain>
    </source>
</reference>
<sequence length="100" mass="11399">MKEITRFFDMPEPFPAAELRLPGNSGAVKVRLKRVEGRGDEVWLLVEAPRWNRWSTQVNVGEKAHEGISPGFEEVWAPAFAVSTEPEVYDRLKSLYRLGV</sequence>
<evidence type="ECO:0000313" key="2">
    <source>
        <dbReference type="Proteomes" id="UP001622496"/>
    </source>
</evidence>